<proteinExistence type="predicted"/>
<dbReference type="AlphaFoldDB" id="A0A7D5K7H8"/>
<dbReference type="InterPro" id="IPR006311">
    <property type="entry name" value="TAT_signal"/>
</dbReference>
<dbReference type="PROSITE" id="PS51318">
    <property type="entry name" value="TAT"/>
    <property type="match status" value="1"/>
</dbReference>
<gene>
    <name evidence="2" type="ORF">HYG82_14630</name>
</gene>
<reference evidence="2 3" key="1">
    <citation type="submission" date="2020-07" db="EMBL/GenBank/DDBJ databases">
        <authorList>
            <person name="Cui H."/>
        </authorList>
    </citation>
    <scope>NUCLEOTIDE SEQUENCE [LARGE SCALE GENOMIC DNA]</scope>
    <source>
        <strain evidence="2 3">YPL8</strain>
    </source>
</reference>
<keyword evidence="3" id="KW-1185">Reference proteome</keyword>
<evidence type="ECO:0000313" key="3">
    <source>
        <dbReference type="Proteomes" id="UP000509241"/>
    </source>
</evidence>
<organism evidence="2 3">
    <name type="scientific">Natrinema halophilum</name>
    <dbReference type="NCBI Taxonomy" id="1699371"/>
    <lineage>
        <taxon>Archaea</taxon>
        <taxon>Methanobacteriati</taxon>
        <taxon>Methanobacteriota</taxon>
        <taxon>Stenosarchaea group</taxon>
        <taxon>Halobacteria</taxon>
        <taxon>Halobacteriales</taxon>
        <taxon>Natrialbaceae</taxon>
        <taxon>Natrinema</taxon>
    </lineage>
</organism>
<dbReference type="GeneID" id="56034551"/>
<dbReference type="KEGG" id="haly:HYG82_14630"/>
<dbReference type="EMBL" id="CP058601">
    <property type="protein sequence ID" value="QLG50003.1"/>
    <property type="molecule type" value="Genomic_DNA"/>
</dbReference>
<dbReference type="OrthoDB" id="180994at2157"/>
<dbReference type="RefSeq" id="WP_179262091.1">
    <property type="nucleotide sequence ID" value="NZ_CP058601.1"/>
</dbReference>
<accession>A0A7D5K7H8</accession>
<name>A0A7D5K7H8_9EURY</name>
<feature type="region of interest" description="Disordered" evidence="1">
    <location>
        <begin position="58"/>
        <end position="91"/>
    </location>
</feature>
<protein>
    <submittedName>
        <fullName evidence="2">Uncharacterized protein</fullName>
    </submittedName>
</protein>
<dbReference type="Proteomes" id="UP000509241">
    <property type="component" value="Chromosome"/>
</dbReference>
<evidence type="ECO:0000313" key="2">
    <source>
        <dbReference type="EMBL" id="QLG50003.1"/>
    </source>
</evidence>
<sequence>MNPPRSRRAFLASFATTAAVATGGFQRSASNGEALSLDSGLVPADRYECSAITRPTPLAPAAEDALEPRTYPTPPAELISDDNRGSIDRPSSLQNSALEYATKFERAYRQNAFLTKYGSVTRFFALQRTASQTSLIDSSNAAHAVLVAIVYNLTKQTQQSPPSDEWDIRATYYFDDRIALRAQYDGIAEKPTLSPDPRRDGELVACFGYRYR</sequence>
<evidence type="ECO:0000256" key="1">
    <source>
        <dbReference type="SAM" id="MobiDB-lite"/>
    </source>
</evidence>